<organism evidence="2 3">
    <name type="scientific">Paenibacillus methanolicus</name>
    <dbReference type="NCBI Taxonomy" id="582686"/>
    <lineage>
        <taxon>Bacteria</taxon>
        <taxon>Bacillati</taxon>
        <taxon>Bacillota</taxon>
        <taxon>Bacilli</taxon>
        <taxon>Bacillales</taxon>
        <taxon>Paenibacillaceae</taxon>
        <taxon>Paenibacillus</taxon>
    </lineage>
</organism>
<dbReference type="SMART" id="SM00530">
    <property type="entry name" value="HTH_XRE"/>
    <property type="match status" value="1"/>
</dbReference>
<evidence type="ECO:0000259" key="1">
    <source>
        <dbReference type="PROSITE" id="PS50943"/>
    </source>
</evidence>
<dbReference type="Proteomes" id="UP000323257">
    <property type="component" value="Unassembled WGS sequence"/>
</dbReference>
<dbReference type="InterPro" id="IPR010982">
    <property type="entry name" value="Lambda_DNA-bd_dom_sf"/>
</dbReference>
<dbReference type="OrthoDB" id="2561450at2"/>
<dbReference type="PROSITE" id="PS50943">
    <property type="entry name" value="HTH_CROC1"/>
    <property type="match status" value="1"/>
</dbReference>
<dbReference type="Pfam" id="PF13443">
    <property type="entry name" value="HTH_26"/>
    <property type="match status" value="1"/>
</dbReference>
<name>A0A5S5CHR7_9BACL</name>
<dbReference type="Gene3D" id="1.10.260.40">
    <property type="entry name" value="lambda repressor-like DNA-binding domains"/>
    <property type="match status" value="1"/>
</dbReference>
<keyword evidence="2" id="KW-0238">DNA-binding</keyword>
<protein>
    <submittedName>
        <fullName evidence="2">DNA-binding Xre family transcriptional regulator</fullName>
    </submittedName>
</protein>
<sequence>MSLIHEDDRRRVVEVIRRAVLGSRPENLNIRTKWLVNEESLEVTLTLAPFYHSDNTLNQYAFIVTDLRSSQGDPAVKLKIMMARCNLSALDLSESTGISVQTISKLRNGRIQKPQRLTAELLATELGVKPQDIWACTR</sequence>
<accession>A0A5S5CHR7</accession>
<evidence type="ECO:0000313" key="2">
    <source>
        <dbReference type="EMBL" id="TYP79339.1"/>
    </source>
</evidence>
<dbReference type="GO" id="GO:0003677">
    <property type="term" value="F:DNA binding"/>
    <property type="evidence" value="ECO:0007669"/>
    <property type="project" value="UniProtKB-KW"/>
</dbReference>
<evidence type="ECO:0000313" key="3">
    <source>
        <dbReference type="Proteomes" id="UP000323257"/>
    </source>
</evidence>
<dbReference type="RefSeq" id="WP_148927411.1">
    <property type="nucleotide sequence ID" value="NZ_VNHS01000001.1"/>
</dbReference>
<dbReference type="CDD" id="cd00093">
    <property type="entry name" value="HTH_XRE"/>
    <property type="match status" value="1"/>
</dbReference>
<comment type="caution">
    <text evidence="2">The sequence shown here is derived from an EMBL/GenBank/DDBJ whole genome shotgun (WGS) entry which is preliminary data.</text>
</comment>
<dbReference type="AlphaFoldDB" id="A0A5S5CHR7"/>
<feature type="domain" description="HTH cro/C1-type" evidence="1">
    <location>
        <begin position="78"/>
        <end position="133"/>
    </location>
</feature>
<proteinExistence type="predicted"/>
<gene>
    <name evidence="2" type="ORF">BCM02_101457</name>
</gene>
<reference evidence="2 3" key="1">
    <citation type="submission" date="2019-07" db="EMBL/GenBank/DDBJ databases">
        <title>Genomic Encyclopedia of Type Strains, Phase III (KMG-III): the genomes of soil and plant-associated and newly described type strains.</title>
        <authorList>
            <person name="Whitman W."/>
        </authorList>
    </citation>
    <scope>NUCLEOTIDE SEQUENCE [LARGE SCALE GENOMIC DNA]</scope>
    <source>
        <strain evidence="2 3">BL24</strain>
    </source>
</reference>
<keyword evidence="3" id="KW-1185">Reference proteome</keyword>
<dbReference type="SUPFAM" id="SSF47413">
    <property type="entry name" value="lambda repressor-like DNA-binding domains"/>
    <property type="match status" value="1"/>
</dbReference>
<dbReference type="InterPro" id="IPR001387">
    <property type="entry name" value="Cro/C1-type_HTH"/>
</dbReference>
<dbReference type="EMBL" id="VNHS01000001">
    <property type="protein sequence ID" value="TYP79339.1"/>
    <property type="molecule type" value="Genomic_DNA"/>
</dbReference>